<dbReference type="Proteomes" id="UP000270924">
    <property type="component" value="Unassembled WGS sequence"/>
</dbReference>
<proteinExistence type="predicted"/>
<evidence type="ECO:0000313" key="2">
    <source>
        <dbReference type="EMBL" id="VDM15250.1"/>
    </source>
</evidence>
<dbReference type="InParanoid" id="A0A3P7DYI6"/>
<dbReference type="EMBL" id="UYWW01007427">
    <property type="protein sequence ID" value="VDM15250.1"/>
    <property type="molecule type" value="Genomic_DNA"/>
</dbReference>
<keyword evidence="3" id="KW-1185">Reference proteome</keyword>
<gene>
    <name evidence="2" type="ORF">WBA_LOCUS8636</name>
</gene>
<sequence length="134" mass="14778">MYYGNEDDSLKNVVKDVVDMLCGVISSESLRDDNMIATNDHIDGKEPTCSSSKDFAVNSSSVSEENDDNWTARHYRMGIASFLKQDSRLEGVSSRKRSVSVLSEKESGNISSCNITVRIMMSETAAVIDVQLDV</sequence>
<reference evidence="2 3" key="1">
    <citation type="submission" date="2018-11" db="EMBL/GenBank/DDBJ databases">
        <authorList>
            <consortium name="Pathogen Informatics"/>
        </authorList>
    </citation>
    <scope>NUCLEOTIDE SEQUENCE [LARGE SCALE GENOMIC DNA]</scope>
</reference>
<dbReference type="OrthoDB" id="239865at2759"/>
<accession>A0A3P7DYI6</accession>
<dbReference type="AlphaFoldDB" id="A0A3P7DYI6"/>
<protein>
    <submittedName>
        <fullName evidence="2">Uncharacterized protein</fullName>
    </submittedName>
</protein>
<name>A0A3P7DYI6_WUCBA</name>
<evidence type="ECO:0000313" key="3">
    <source>
        <dbReference type="Proteomes" id="UP000270924"/>
    </source>
</evidence>
<feature type="region of interest" description="Disordered" evidence="1">
    <location>
        <begin position="38"/>
        <end position="67"/>
    </location>
</feature>
<evidence type="ECO:0000256" key="1">
    <source>
        <dbReference type="SAM" id="MobiDB-lite"/>
    </source>
</evidence>
<organism evidence="2 3">
    <name type="scientific">Wuchereria bancrofti</name>
    <dbReference type="NCBI Taxonomy" id="6293"/>
    <lineage>
        <taxon>Eukaryota</taxon>
        <taxon>Metazoa</taxon>
        <taxon>Ecdysozoa</taxon>
        <taxon>Nematoda</taxon>
        <taxon>Chromadorea</taxon>
        <taxon>Rhabditida</taxon>
        <taxon>Spirurina</taxon>
        <taxon>Spiruromorpha</taxon>
        <taxon>Filarioidea</taxon>
        <taxon>Onchocercidae</taxon>
        <taxon>Wuchereria</taxon>
    </lineage>
</organism>